<dbReference type="PANTHER" id="PTHR43355">
    <property type="entry name" value="FLAVIN REDUCTASE (NADPH)"/>
    <property type="match status" value="1"/>
</dbReference>
<protein>
    <recommendedName>
        <fullName evidence="1">NAD(P)-binding domain-containing protein</fullName>
    </recommendedName>
</protein>
<dbReference type="CDD" id="cd05244">
    <property type="entry name" value="BVR-B_like_SDR_a"/>
    <property type="match status" value="1"/>
</dbReference>
<dbReference type="Gene3D" id="3.40.50.720">
    <property type="entry name" value="NAD(P)-binding Rossmann-like Domain"/>
    <property type="match status" value="1"/>
</dbReference>
<accession>A0A6N3C0S3</accession>
<sequence>MKIAVVSSNGKVGRLVVAEAFRRGFDVTGFARSENKSDATKFVQKDIMDITKEDLAGFDAVVDAFGTFAPDTLDLHTKSLMHLSDAVANTDTRLLVVGGAGSLFVDKEHTTQLLDTPEFPKEFYALAKAQADELAELRKRNDVKWTFVSPAAIFDPEGARTGEYILAGEEFTVNDRGESVVSYADYALAMVDEIEKGNHIQQRISVVGK</sequence>
<name>A0A6N3C0S3_9FIRM</name>
<reference evidence="2" key="1">
    <citation type="submission" date="2019-11" db="EMBL/GenBank/DDBJ databases">
        <authorList>
            <person name="Feng L."/>
        </authorList>
    </citation>
    <scope>NUCLEOTIDE SEQUENCE</scope>
    <source>
        <strain evidence="2">VrattiLFYP33</strain>
    </source>
</reference>
<dbReference type="InterPro" id="IPR051606">
    <property type="entry name" value="Polyketide_Oxido-like"/>
</dbReference>
<evidence type="ECO:0000313" key="2">
    <source>
        <dbReference type="EMBL" id="VYU06543.1"/>
    </source>
</evidence>
<dbReference type="InterPro" id="IPR016040">
    <property type="entry name" value="NAD(P)-bd_dom"/>
</dbReference>
<organism evidence="2">
    <name type="scientific">Veillonella ratti</name>
    <dbReference type="NCBI Taxonomy" id="103892"/>
    <lineage>
        <taxon>Bacteria</taxon>
        <taxon>Bacillati</taxon>
        <taxon>Bacillota</taxon>
        <taxon>Negativicutes</taxon>
        <taxon>Veillonellales</taxon>
        <taxon>Veillonellaceae</taxon>
        <taxon>Veillonella</taxon>
    </lineage>
</organism>
<gene>
    <name evidence="2" type="ORF">VRLFYP33_01157</name>
</gene>
<dbReference type="Pfam" id="PF13460">
    <property type="entry name" value="NAD_binding_10"/>
    <property type="match status" value="1"/>
</dbReference>
<dbReference type="InterPro" id="IPR036291">
    <property type="entry name" value="NAD(P)-bd_dom_sf"/>
</dbReference>
<dbReference type="RefSeq" id="WP_021842661.1">
    <property type="nucleotide sequence ID" value="NZ_CACRUX010000046.1"/>
</dbReference>
<dbReference type="PANTHER" id="PTHR43355:SF2">
    <property type="entry name" value="FLAVIN REDUCTASE (NADPH)"/>
    <property type="match status" value="1"/>
</dbReference>
<dbReference type="GO" id="GO:0016646">
    <property type="term" value="F:oxidoreductase activity, acting on the CH-NH group of donors, NAD or NADP as acceptor"/>
    <property type="evidence" value="ECO:0007669"/>
    <property type="project" value="TreeGrafter"/>
</dbReference>
<dbReference type="EMBL" id="CACRUX010000046">
    <property type="protein sequence ID" value="VYU06543.1"/>
    <property type="molecule type" value="Genomic_DNA"/>
</dbReference>
<feature type="domain" description="NAD(P)-binding" evidence="1">
    <location>
        <begin position="9"/>
        <end position="193"/>
    </location>
</feature>
<dbReference type="AlphaFoldDB" id="A0A6N3C0S3"/>
<evidence type="ECO:0000259" key="1">
    <source>
        <dbReference type="Pfam" id="PF13460"/>
    </source>
</evidence>
<dbReference type="SUPFAM" id="SSF51735">
    <property type="entry name" value="NAD(P)-binding Rossmann-fold domains"/>
    <property type="match status" value="1"/>
</dbReference>
<proteinExistence type="predicted"/>